<protein>
    <recommendedName>
        <fullName evidence="8">Protein kinase domain-containing protein</fullName>
    </recommendedName>
</protein>
<dbReference type="AlphaFoldDB" id="A0A6B2L1A1"/>
<reference evidence="9" key="1">
    <citation type="journal article" date="2020" name="J. Eukaryot. Microbiol.">
        <title>De novo Sequencing, Assembly and Annotation of the Transcriptome for the Free-Living Testate Amoeba Arcella intermedia.</title>
        <authorList>
            <person name="Ribeiro G.M."/>
            <person name="Porfirio-Sousa A.L."/>
            <person name="Maurer-Alcala X.X."/>
            <person name="Katz L.A."/>
            <person name="Lahr D.J.G."/>
        </authorList>
    </citation>
    <scope>NUCLEOTIDE SEQUENCE</scope>
</reference>
<dbReference type="PROSITE" id="PS50011">
    <property type="entry name" value="PROTEIN_KINASE_DOM"/>
    <property type="match status" value="1"/>
</dbReference>
<keyword evidence="4 7" id="KW-0067">ATP-binding</keyword>
<dbReference type="InterPro" id="IPR017441">
    <property type="entry name" value="Protein_kinase_ATP_BS"/>
</dbReference>
<dbReference type="EMBL" id="GIBP01001777">
    <property type="protein sequence ID" value="NDV30746.1"/>
    <property type="molecule type" value="Transcribed_RNA"/>
</dbReference>
<organism evidence="9">
    <name type="scientific">Arcella intermedia</name>
    <dbReference type="NCBI Taxonomy" id="1963864"/>
    <lineage>
        <taxon>Eukaryota</taxon>
        <taxon>Amoebozoa</taxon>
        <taxon>Tubulinea</taxon>
        <taxon>Elardia</taxon>
        <taxon>Arcellinida</taxon>
        <taxon>Sphaerothecina</taxon>
        <taxon>Arcellidae</taxon>
        <taxon>Arcella</taxon>
    </lineage>
</organism>
<evidence type="ECO:0000256" key="2">
    <source>
        <dbReference type="ARBA" id="ARBA00022741"/>
    </source>
</evidence>
<evidence type="ECO:0000256" key="7">
    <source>
        <dbReference type="PROSITE-ProRule" id="PRU10141"/>
    </source>
</evidence>
<keyword evidence="1" id="KW-0808">Transferase</keyword>
<dbReference type="Gene3D" id="1.10.510.10">
    <property type="entry name" value="Transferase(Phosphotransferase) domain 1"/>
    <property type="match status" value="1"/>
</dbReference>
<dbReference type="Pfam" id="PF00069">
    <property type="entry name" value="Pkinase"/>
    <property type="match status" value="1"/>
</dbReference>
<sequence length="532" mass="59519">MDQKNGTKIGEGAFSTVMSMLVAGTEVAVKVFKMNSTTFLQQKLNEFRKEISILRSLQNEHIVSLIGASMEIKVPTEEDPTASSFFALVLEYAEKGSLARIYPEDPHRIVFSHEKKFKIISQIIAGMQYLHSKEILHLDLKPGNILLDKDYNAKISDFGLSVITINNKDSFDTPSTKLPAIPGGTPVFMPPEAFESGHVPTVKNDVYAFGVIINSLLDNPPLKPYPTNPNLKASQNLILEELARLVKAGNRPKQQTAVTEMNKLISLCWDNNPEKRPTFSEIANDESLIVGRARAITLAVDNSNFTKLYADASQEAVGSEAWVGAFRESFSVPLNSKMEDPVSKAVFYFLGVENVELDKITPSASKRFLQWVSDIGVEGFGSTLKSICRKDWFWGIVTSGKVDEILKSKSNYHIGTWLVAWVPVEEKSEEGSWQLCYVAKGDKKGEKDIKKDPINPRHHTFAKIRNLLDSKDRARNFPGITLKEPARRVDNTCPPRKIPDFEITYLPNRDSYKPADSNLPDSVKTNFNFVSE</sequence>
<comment type="catalytic activity">
    <reaction evidence="5">
        <text>L-threonyl-[protein] + ATP = O-phospho-L-threonyl-[protein] + ADP + H(+)</text>
        <dbReference type="Rhea" id="RHEA:46608"/>
        <dbReference type="Rhea" id="RHEA-COMP:11060"/>
        <dbReference type="Rhea" id="RHEA-COMP:11605"/>
        <dbReference type="ChEBI" id="CHEBI:15378"/>
        <dbReference type="ChEBI" id="CHEBI:30013"/>
        <dbReference type="ChEBI" id="CHEBI:30616"/>
        <dbReference type="ChEBI" id="CHEBI:61977"/>
        <dbReference type="ChEBI" id="CHEBI:456216"/>
        <dbReference type="EC" id="2.7.11.1"/>
    </reaction>
</comment>
<dbReference type="PANTHER" id="PTHR44329:SF288">
    <property type="entry name" value="MITOGEN-ACTIVATED PROTEIN KINASE KINASE KINASE 20"/>
    <property type="match status" value="1"/>
</dbReference>
<evidence type="ECO:0000256" key="3">
    <source>
        <dbReference type="ARBA" id="ARBA00022777"/>
    </source>
</evidence>
<name>A0A6B2L1A1_9EUKA</name>
<dbReference type="GO" id="GO:0004674">
    <property type="term" value="F:protein serine/threonine kinase activity"/>
    <property type="evidence" value="ECO:0007669"/>
    <property type="project" value="UniProtKB-EC"/>
</dbReference>
<dbReference type="SUPFAM" id="SSF56112">
    <property type="entry name" value="Protein kinase-like (PK-like)"/>
    <property type="match status" value="1"/>
</dbReference>
<evidence type="ECO:0000313" key="9">
    <source>
        <dbReference type="EMBL" id="NDV30746.1"/>
    </source>
</evidence>
<feature type="binding site" evidence="7">
    <location>
        <position position="30"/>
    </location>
    <ligand>
        <name>ATP</name>
        <dbReference type="ChEBI" id="CHEBI:30616"/>
    </ligand>
</feature>
<dbReference type="InterPro" id="IPR011009">
    <property type="entry name" value="Kinase-like_dom_sf"/>
</dbReference>
<comment type="catalytic activity">
    <reaction evidence="6">
        <text>L-seryl-[protein] + ATP = O-phospho-L-seryl-[protein] + ADP + H(+)</text>
        <dbReference type="Rhea" id="RHEA:17989"/>
        <dbReference type="Rhea" id="RHEA-COMP:9863"/>
        <dbReference type="Rhea" id="RHEA-COMP:11604"/>
        <dbReference type="ChEBI" id="CHEBI:15378"/>
        <dbReference type="ChEBI" id="CHEBI:29999"/>
        <dbReference type="ChEBI" id="CHEBI:30616"/>
        <dbReference type="ChEBI" id="CHEBI:83421"/>
        <dbReference type="ChEBI" id="CHEBI:456216"/>
        <dbReference type="EC" id="2.7.11.1"/>
    </reaction>
</comment>
<proteinExistence type="predicted"/>
<evidence type="ECO:0000256" key="5">
    <source>
        <dbReference type="ARBA" id="ARBA00047899"/>
    </source>
</evidence>
<dbReference type="InterPro" id="IPR000719">
    <property type="entry name" value="Prot_kinase_dom"/>
</dbReference>
<dbReference type="InterPro" id="IPR051681">
    <property type="entry name" value="Ser/Thr_Kinases-Pseudokinases"/>
</dbReference>
<feature type="domain" description="Protein kinase" evidence="8">
    <location>
        <begin position="3"/>
        <end position="288"/>
    </location>
</feature>
<dbReference type="SMART" id="SM00220">
    <property type="entry name" value="S_TKc"/>
    <property type="match status" value="1"/>
</dbReference>
<dbReference type="PROSITE" id="PS00107">
    <property type="entry name" value="PROTEIN_KINASE_ATP"/>
    <property type="match status" value="1"/>
</dbReference>
<accession>A0A6B2L1A1</accession>
<evidence type="ECO:0000256" key="1">
    <source>
        <dbReference type="ARBA" id="ARBA00022679"/>
    </source>
</evidence>
<keyword evidence="3" id="KW-0418">Kinase</keyword>
<evidence type="ECO:0000259" key="8">
    <source>
        <dbReference type="PROSITE" id="PS50011"/>
    </source>
</evidence>
<dbReference type="PANTHER" id="PTHR44329">
    <property type="entry name" value="SERINE/THREONINE-PROTEIN KINASE TNNI3K-RELATED"/>
    <property type="match status" value="1"/>
</dbReference>
<dbReference type="GO" id="GO:0005524">
    <property type="term" value="F:ATP binding"/>
    <property type="evidence" value="ECO:0007669"/>
    <property type="project" value="UniProtKB-UniRule"/>
</dbReference>
<evidence type="ECO:0000256" key="4">
    <source>
        <dbReference type="ARBA" id="ARBA00022840"/>
    </source>
</evidence>
<dbReference type="InterPro" id="IPR008271">
    <property type="entry name" value="Ser/Thr_kinase_AS"/>
</dbReference>
<dbReference type="PROSITE" id="PS00108">
    <property type="entry name" value="PROTEIN_KINASE_ST"/>
    <property type="match status" value="1"/>
</dbReference>
<evidence type="ECO:0000256" key="6">
    <source>
        <dbReference type="ARBA" id="ARBA00048679"/>
    </source>
</evidence>
<keyword evidence="2 7" id="KW-0547">Nucleotide-binding</keyword>